<dbReference type="GeneTree" id="ENSGT00390000013823"/>
<dbReference type="AlphaFoldDB" id="A0A1D5RFY7"/>
<evidence type="ECO:0000256" key="4">
    <source>
        <dbReference type="ARBA" id="ARBA00023180"/>
    </source>
</evidence>
<dbReference type="GO" id="GO:0005615">
    <property type="term" value="C:extracellular space"/>
    <property type="evidence" value="ECO:0007669"/>
    <property type="project" value="Ensembl"/>
</dbReference>
<dbReference type="Pfam" id="PF00795">
    <property type="entry name" value="CN_hydrolase"/>
    <property type="match status" value="1"/>
</dbReference>
<dbReference type="Proteomes" id="UP000006718">
    <property type="component" value="Chromosome 4"/>
</dbReference>
<organism evidence="7 8">
    <name type="scientific">Macaca mulatta</name>
    <name type="common">Rhesus macaque</name>
    <dbReference type="NCBI Taxonomy" id="9544"/>
    <lineage>
        <taxon>Eukaryota</taxon>
        <taxon>Metazoa</taxon>
        <taxon>Chordata</taxon>
        <taxon>Craniata</taxon>
        <taxon>Vertebrata</taxon>
        <taxon>Euteleostomi</taxon>
        <taxon>Mammalia</taxon>
        <taxon>Eutheria</taxon>
        <taxon>Euarchontoglires</taxon>
        <taxon>Primates</taxon>
        <taxon>Haplorrhini</taxon>
        <taxon>Catarrhini</taxon>
        <taxon>Cercopithecidae</taxon>
        <taxon>Cercopithecinae</taxon>
        <taxon>Macaca</taxon>
    </lineage>
</organism>
<evidence type="ECO:0000256" key="5">
    <source>
        <dbReference type="SAM" id="SignalP"/>
    </source>
</evidence>
<dbReference type="GO" id="GO:0017159">
    <property type="term" value="F:pantetheine hydrolase activity"/>
    <property type="evidence" value="ECO:0000318"/>
    <property type="project" value="GO_Central"/>
</dbReference>
<name>A0A1D5RFY7_MACMU</name>
<feature type="signal peptide" evidence="5">
    <location>
        <begin position="1"/>
        <end position="22"/>
    </location>
</feature>
<evidence type="ECO:0000256" key="2">
    <source>
        <dbReference type="ARBA" id="ARBA00022729"/>
    </source>
</evidence>
<dbReference type="PaxDb" id="9544-ENSMMUP00000019774"/>
<comment type="similarity">
    <text evidence="1">Belongs to the carbon-nitrogen hydrolase superfamily. BTD/VNN family.</text>
</comment>
<sequence>MIRSYFPKCVAVVALLALSVGALDTFSAAVYEHTVIIPNRTETPVSKEEGLLLMNKNIDVLEKAVKLAVKQGAHIIVTPEDGIYGWVFTRESIYPYLEDIPDPGVNWIPCREPWRFGNTPVQQRLSCLAKDNSIYVVANIGDMKPCNGKLVARYHKYNLFAPEIQFDFPKDSELVTFNTPFGKSGIFTCFDIFSHDPAVVVVVDEFQVDSILYPIAWYNVLPLLSAVPFHSACAKAMGVNLLAANTHNTSMHMTGSGIYTPEAVKVYHYDVETESGQLLLSDPKSQPRREPTYPEAVDWHAYASSVKPFSSEQSDFPGMIYFDEFTFTELKRNPGNYTDEVYALGAFDGLHTVEGQYYLQLELLKYCQTTDLETYGEAVGSAFTRFEDFSLSGTFGMHYVFPQIILSGSQLAPERHYEISRDGRLRSRSGAPLPVLVMALYGRVLEKDPPCLGQGPGKFQ</sequence>
<dbReference type="VEuPathDB" id="HostDB:ENSMMUG00000015090"/>
<reference evidence="7" key="4">
    <citation type="submission" date="2025-09" db="UniProtKB">
        <authorList>
            <consortium name="Ensembl"/>
        </authorList>
    </citation>
    <scope>IDENTIFICATION</scope>
    <source>
        <strain evidence="7">17573</strain>
    </source>
</reference>
<keyword evidence="3" id="KW-0378">Hydrolase</keyword>
<keyword evidence="4" id="KW-0325">Glycoprotein</keyword>
<protein>
    <submittedName>
        <fullName evidence="7">Vanin 3</fullName>
    </submittedName>
</protein>
<dbReference type="PANTHER" id="PTHR10609:SF4">
    <property type="entry name" value="VASCULAR NON-INFLAMMATORY MOLECULE 3"/>
    <property type="match status" value="1"/>
</dbReference>
<reference evidence="8" key="1">
    <citation type="journal article" date="2007" name="Science">
        <title>Evolutionary and biomedical insights from the rhesus macaque genome.</title>
        <authorList>
            <person name="Gibbs R.A."/>
            <person name="Rogers J."/>
            <person name="Katze M.G."/>
            <person name="Bumgarner R."/>
            <person name="Weinstock G.M."/>
            <person name="Mardis E.R."/>
            <person name="Remington K.A."/>
            <person name="Strausberg R.L."/>
            <person name="Venter J.C."/>
            <person name="Wilson R.K."/>
            <person name="Batzer M.A."/>
            <person name="Bustamante C.D."/>
            <person name="Eichler E.E."/>
            <person name="Hahn M.W."/>
            <person name="Hardison R.C."/>
            <person name="Makova K.D."/>
            <person name="Miller W."/>
            <person name="Milosavljevic A."/>
            <person name="Palermo R.E."/>
            <person name="Siepel A."/>
            <person name="Sikela J.M."/>
            <person name="Attaway T."/>
            <person name="Bell S."/>
            <person name="Bernard K.E."/>
            <person name="Buhay C.J."/>
            <person name="Chandrabose M.N."/>
            <person name="Dao M."/>
            <person name="Davis C."/>
            <person name="Delehaunty K.D."/>
            <person name="Ding Y."/>
            <person name="Dinh H.H."/>
            <person name="Dugan-Rocha S."/>
            <person name="Fulton L.A."/>
            <person name="Gabisi R.A."/>
            <person name="Garner T.T."/>
            <person name="Godfrey J."/>
            <person name="Hawes A.C."/>
            <person name="Hernandez J."/>
            <person name="Hines S."/>
            <person name="Holder M."/>
            <person name="Hume J."/>
            <person name="Jhangiani S.N."/>
            <person name="Joshi V."/>
            <person name="Khan Z.M."/>
            <person name="Kirkness E.F."/>
            <person name="Cree A."/>
            <person name="Fowler R.G."/>
            <person name="Lee S."/>
            <person name="Lewis L.R."/>
            <person name="Li Z."/>
            <person name="Liu Y.-S."/>
            <person name="Moore S.M."/>
            <person name="Muzny D."/>
            <person name="Nazareth L.V."/>
            <person name="Ngo D.N."/>
            <person name="Okwuonu G.O."/>
            <person name="Pai G."/>
            <person name="Parker D."/>
            <person name="Paul H.A."/>
            <person name="Pfannkoch C."/>
            <person name="Pohl C.S."/>
            <person name="Rogers Y.-H.C."/>
            <person name="Ruiz S.J."/>
            <person name="Sabo A."/>
            <person name="Santibanez J."/>
            <person name="Schneider B.W."/>
            <person name="Smith S.M."/>
            <person name="Sodergren E."/>
            <person name="Svatek A.F."/>
            <person name="Utterback T.R."/>
            <person name="Vattathil S."/>
            <person name="Warren W."/>
            <person name="White C.S."/>
            <person name="Chinwalla A.T."/>
            <person name="Feng Y."/>
            <person name="Halpern A.L."/>
            <person name="Hillier L.W."/>
            <person name="Huang X."/>
            <person name="Minx P."/>
            <person name="Nelson J.O."/>
            <person name="Pepin K.H."/>
            <person name="Qin X."/>
            <person name="Sutton G.G."/>
            <person name="Venter E."/>
            <person name="Walenz B.P."/>
            <person name="Wallis J.W."/>
            <person name="Worley K.C."/>
            <person name="Yang S.-P."/>
            <person name="Jones S.M."/>
            <person name="Marra M.A."/>
            <person name="Rocchi M."/>
            <person name="Schein J.E."/>
            <person name="Baertsch R."/>
            <person name="Clarke L."/>
            <person name="Csuros M."/>
            <person name="Glasscock J."/>
            <person name="Harris R.A."/>
            <person name="Havlak P."/>
            <person name="Jackson A.R."/>
            <person name="Jiang H."/>
            <person name="Liu Y."/>
            <person name="Messina D.N."/>
            <person name="Shen Y."/>
            <person name="Song H.X.-Z."/>
            <person name="Wylie T."/>
            <person name="Zhang L."/>
            <person name="Birney E."/>
            <person name="Han K."/>
            <person name="Konkel M.K."/>
            <person name="Lee J."/>
            <person name="Smit A.F.A."/>
            <person name="Ullmer B."/>
            <person name="Wang H."/>
            <person name="Xing J."/>
            <person name="Burhans R."/>
            <person name="Cheng Z."/>
            <person name="Karro J.E."/>
            <person name="Ma J."/>
            <person name="Raney B."/>
            <person name="She X."/>
            <person name="Cox M.J."/>
            <person name="Demuth J.P."/>
            <person name="Dumas L.J."/>
            <person name="Han S.-G."/>
            <person name="Hopkins J."/>
            <person name="Karimpour-Fard A."/>
            <person name="Kim Y.H."/>
            <person name="Pollack J.R."/>
            <person name="Vinar T."/>
            <person name="Addo-Quaye C."/>
            <person name="Degenhardt J."/>
            <person name="Denby A."/>
            <person name="Hubisz M.J."/>
            <person name="Indap A."/>
            <person name="Kosiol C."/>
            <person name="Lahn B.T."/>
            <person name="Lawson H.A."/>
            <person name="Marklein A."/>
            <person name="Nielsen R."/>
            <person name="Vallender E.J."/>
            <person name="Clark A.G."/>
            <person name="Ferguson B."/>
            <person name="Hernandez R.D."/>
            <person name="Hirani K."/>
            <person name="Kehrer-Sawatzki H."/>
            <person name="Kolb J."/>
            <person name="Patil S."/>
            <person name="Pu L.-L."/>
            <person name="Ren Y."/>
            <person name="Smith D.G."/>
            <person name="Wheeler D.A."/>
            <person name="Schenck I."/>
            <person name="Ball E.V."/>
            <person name="Chen R."/>
            <person name="Cooper D.N."/>
            <person name="Giardine B."/>
            <person name="Hsu F."/>
            <person name="Kent W.J."/>
            <person name="Lesk A."/>
            <person name="Nelson D.L."/>
            <person name="O'brien W.E."/>
            <person name="Pruefer K."/>
            <person name="Stenson P.D."/>
            <person name="Wallace J.C."/>
            <person name="Ke H."/>
            <person name="Liu X.-M."/>
            <person name="Wang P."/>
            <person name="Xiang A.P."/>
            <person name="Yang F."/>
            <person name="Barber G.P."/>
            <person name="Haussler D."/>
            <person name="Karolchik D."/>
            <person name="Kern A.D."/>
            <person name="Kuhn R.M."/>
            <person name="Smith K.E."/>
            <person name="Zwieg A.S."/>
        </authorList>
    </citation>
    <scope>NUCLEOTIDE SEQUENCE [LARGE SCALE GENOMIC DNA]</scope>
    <source>
        <strain evidence="8">17573</strain>
    </source>
</reference>
<dbReference type="STRING" id="9544.ENSMMUP00000059231"/>
<dbReference type="Gene3D" id="3.60.110.10">
    <property type="entry name" value="Carbon-nitrogen hydrolase"/>
    <property type="match status" value="1"/>
</dbReference>
<reference evidence="7" key="3">
    <citation type="submission" date="2025-08" db="UniProtKB">
        <authorList>
            <consortium name="Ensembl"/>
        </authorList>
    </citation>
    <scope>IDENTIFICATION</scope>
    <source>
        <strain evidence="7">17573</strain>
    </source>
</reference>
<evidence type="ECO:0000313" key="9">
    <source>
        <dbReference type="VGNC" id="VGNC:83969"/>
    </source>
</evidence>
<keyword evidence="2 5" id="KW-0732">Signal</keyword>
<dbReference type="GO" id="GO:0015939">
    <property type="term" value="P:pantothenate metabolic process"/>
    <property type="evidence" value="ECO:0000318"/>
    <property type="project" value="GO_Central"/>
</dbReference>
<dbReference type="PANTHER" id="PTHR10609">
    <property type="entry name" value="BIOTINIDASE-RELATED"/>
    <property type="match status" value="1"/>
</dbReference>
<dbReference type="VGNC" id="VGNC:83969">
    <property type="gene designation" value="VNN3"/>
</dbReference>
<dbReference type="InParanoid" id="A0A1D5RFY7"/>
<keyword evidence="8" id="KW-1185">Reference proteome</keyword>
<evidence type="ECO:0000259" key="6">
    <source>
        <dbReference type="PROSITE" id="PS50263"/>
    </source>
</evidence>
<evidence type="ECO:0000256" key="3">
    <source>
        <dbReference type="ARBA" id="ARBA00022801"/>
    </source>
</evidence>
<dbReference type="OMA" id="HYEISRD"/>
<dbReference type="Ensembl" id="ENSMMUT00000078920.2">
    <property type="protein sequence ID" value="ENSMMUP00000059231.2"/>
    <property type="gene ID" value="ENSMMUG00000015090.4"/>
</dbReference>
<dbReference type="SUPFAM" id="SSF56317">
    <property type="entry name" value="Carbon-nitrogen hydrolase"/>
    <property type="match status" value="1"/>
</dbReference>
<dbReference type="PROSITE" id="PS50263">
    <property type="entry name" value="CN_HYDROLASE"/>
    <property type="match status" value="1"/>
</dbReference>
<feature type="chain" id="PRO_5023889955" evidence="5">
    <location>
        <begin position="23"/>
        <end position="460"/>
    </location>
</feature>
<evidence type="ECO:0000313" key="7">
    <source>
        <dbReference type="Ensembl" id="ENSMMUP00000059231.2"/>
    </source>
</evidence>
<dbReference type="InterPro" id="IPR040154">
    <property type="entry name" value="Biotinidase/VNN"/>
</dbReference>
<gene>
    <name evidence="7 9" type="primary">VNN3</name>
</gene>
<feature type="domain" description="CN hydrolase" evidence="6">
    <location>
        <begin position="33"/>
        <end position="285"/>
    </location>
</feature>
<evidence type="ECO:0000313" key="8">
    <source>
        <dbReference type="Proteomes" id="UP000006718"/>
    </source>
</evidence>
<dbReference type="InterPro" id="IPR043957">
    <property type="entry name" value="Vanin_C"/>
</dbReference>
<evidence type="ECO:0000256" key="1">
    <source>
        <dbReference type="ARBA" id="ARBA00008225"/>
    </source>
</evidence>
<dbReference type="CDD" id="cd07567">
    <property type="entry name" value="biotinidase_like"/>
    <property type="match status" value="1"/>
</dbReference>
<dbReference type="eggNOG" id="KOG0806">
    <property type="taxonomic scope" value="Eukaryota"/>
</dbReference>
<dbReference type="InterPro" id="IPR012101">
    <property type="entry name" value="Biotinidase-like_euk"/>
</dbReference>
<accession>A0A1D5RFY7</accession>
<dbReference type="Bgee" id="ENSMMUG00000015090">
    <property type="expression patterns" value="Expressed in olfactory segment of nasal mucosa"/>
</dbReference>
<reference evidence="7" key="2">
    <citation type="submission" date="2019-01" db="EMBL/GenBank/DDBJ databases">
        <authorList>
            <person name="Graves T."/>
            <person name="Eichler E.E."/>
            <person name="Wilson R.K."/>
        </authorList>
    </citation>
    <scope>NUCLEOTIDE SEQUENCE [LARGE SCALE GENOMIC DNA]</scope>
    <source>
        <strain evidence="7">17573</strain>
    </source>
</reference>
<dbReference type="InterPro" id="IPR036526">
    <property type="entry name" value="C-N_Hydrolase_sf"/>
</dbReference>
<dbReference type="InterPro" id="IPR003010">
    <property type="entry name" value="C-N_Hydrolase"/>
</dbReference>
<dbReference type="Pfam" id="PF19018">
    <property type="entry name" value="Vanin_C"/>
    <property type="match status" value="1"/>
</dbReference>
<proteinExistence type="inferred from homology"/>